<dbReference type="Proteomes" id="UP001303408">
    <property type="component" value="Chromosome"/>
</dbReference>
<dbReference type="InterPro" id="IPR009384">
    <property type="entry name" value="SwrD-like"/>
</dbReference>
<evidence type="ECO:0000313" key="2">
    <source>
        <dbReference type="EMBL" id="WNM27410.1"/>
    </source>
</evidence>
<dbReference type="PANTHER" id="PTHR39185">
    <property type="entry name" value="SWARMING MOTILITY PROTEIN SWRD"/>
    <property type="match status" value="1"/>
</dbReference>
<dbReference type="Pfam" id="PF06289">
    <property type="entry name" value="FlbD"/>
    <property type="match status" value="1"/>
</dbReference>
<keyword evidence="1" id="KW-0969">Cilium</keyword>
<protein>
    <submittedName>
        <fullName evidence="1">Flagellar FlbD family protein</fullName>
    </submittedName>
</protein>
<dbReference type="RefSeq" id="WP_313498462.1">
    <property type="nucleotide sequence ID" value="NZ_CP134879.1"/>
</dbReference>
<dbReference type="EMBL" id="CP134880">
    <property type="protein sequence ID" value="WNM27410.1"/>
    <property type="molecule type" value="Genomic_DNA"/>
</dbReference>
<keyword evidence="1" id="KW-0966">Cell projection</keyword>
<proteinExistence type="predicted"/>
<gene>
    <name evidence="1" type="ORF">RN606_14555</name>
    <name evidence="2" type="ORF">RN607_14610</name>
</gene>
<name>A0AA96F775_9MICO</name>
<accession>A0AA96F775</accession>
<evidence type="ECO:0000313" key="1">
    <source>
        <dbReference type="EMBL" id="WNM24559.1"/>
    </source>
</evidence>
<dbReference type="PANTHER" id="PTHR39185:SF1">
    <property type="entry name" value="SWARMING MOTILITY PROTEIN SWRD"/>
    <property type="match status" value="1"/>
</dbReference>
<evidence type="ECO:0000313" key="3">
    <source>
        <dbReference type="Proteomes" id="UP001304125"/>
    </source>
</evidence>
<keyword evidence="3" id="KW-1185">Reference proteome</keyword>
<dbReference type="Proteomes" id="UP001304125">
    <property type="component" value="Chromosome"/>
</dbReference>
<keyword evidence="1" id="KW-0282">Flagellum</keyword>
<dbReference type="EMBL" id="CP134879">
    <property type="protein sequence ID" value="WNM24559.1"/>
    <property type="molecule type" value="Genomic_DNA"/>
</dbReference>
<organism evidence="1 3">
    <name type="scientific">Demequina capsici</name>
    <dbReference type="NCBI Taxonomy" id="3075620"/>
    <lineage>
        <taxon>Bacteria</taxon>
        <taxon>Bacillati</taxon>
        <taxon>Actinomycetota</taxon>
        <taxon>Actinomycetes</taxon>
        <taxon>Micrococcales</taxon>
        <taxon>Demequinaceae</taxon>
        <taxon>Demequina</taxon>
    </lineage>
</organism>
<accession>A0AA96FFD2</accession>
<sequence>MITLTRLNGHSFAVNPDLIERAEATPDTVVTLVDGTKLLVAEDLAALTRIVQEHRASVVARAIEMADGELAQVATVTDLGSRPRLTVTPEAD</sequence>
<dbReference type="AlphaFoldDB" id="A0AA96F775"/>
<reference evidence="1 3" key="1">
    <citation type="submission" date="2023-09" db="EMBL/GenBank/DDBJ databases">
        <title>Demequina sp. a novel bacteria isolated from Capsicum annuum.</title>
        <authorList>
            <person name="Humaira Z."/>
            <person name="Lee J."/>
            <person name="Cho D."/>
        </authorList>
    </citation>
    <scope>NUCLEOTIDE SEQUENCE [LARGE SCALE GENOMIC DNA]</scope>
    <source>
        <strain evidence="1 3">OYTSA14</strain>
        <strain evidence="2">PMTSA13</strain>
    </source>
</reference>
<dbReference type="KEGG" id="dcp:RN607_14610"/>